<dbReference type="AlphaFoldDB" id="A0A0J1K185"/>
<keyword evidence="2" id="KW-0238">DNA-binding</keyword>
<dbReference type="Gene3D" id="1.10.10.10">
    <property type="entry name" value="Winged helix-like DNA-binding domain superfamily/Winged helix DNA-binding domain"/>
    <property type="match status" value="1"/>
</dbReference>
<dbReference type="SUPFAM" id="SSF46785">
    <property type="entry name" value="Winged helix' DNA-binding domain"/>
    <property type="match status" value="1"/>
</dbReference>
<dbReference type="InterPro" id="IPR023187">
    <property type="entry name" value="Tscrpt_reg_MarR-type_CS"/>
</dbReference>
<reference evidence="5 6" key="1">
    <citation type="submission" date="2015-05" db="EMBL/GenBank/DDBJ databases">
        <title>Photobacterium galathea sp. nov.</title>
        <authorList>
            <person name="Machado H."/>
            <person name="Gram L."/>
        </authorList>
    </citation>
    <scope>NUCLEOTIDE SEQUENCE [LARGE SCALE GENOMIC DNA]</scope>
    <source>
        <strain evidence="5 6">DSM 22954</strain>
    </source>
</reference>
<dbReference type="PROSITE" id="PS50995">
    <property type="entry name" value="HTH_MARR_2"/>
    <property type="match status" value="1"/>
</dbReference>
<keyword evidence="6" id="KW-1185">Reference proteome</keyword>
<dbReference type="InterPro" id="IPR036388">
    <property type="entry name" value="WH-like_DNA-bd_sf"/>
</dbReference>
<dbReference type="PATRIC" id="fig|320778.3.peg.3371"/>
<dbReference type="PROSITE" id="PS01117">
    <property type="entry name" value="HTH_MARR_1"/>
    <property type="match status" value="1"/>
</dbReference>
<proteinExistence type="predicted"/>
<evidence type="ECO:0000256" key="2">
    <source>
        <dbReference type="ARBA" id="ARBA00023125"/>
    </source>
</evidence>
<dbReference type="Proteomes" id="UP000035909">
    <property type="component" value="Unassembled WGS sequence"/>
</dbReference>
<dbReference type="Pfam" id="PF12802">
    <property type="entry name" value="MarR_2"/>
    <property type="match status" value="1"/>
</dbReference>
<comment type="caution">
    <text evidence="5">The sequence shown here is derived from an EMBL/GenBank/DDBJ whole genome shotgun (WGS) entry which is preliminary data.</text>
</comment>
<keyword evidence="3" id="KW-0804">Transcription</keyword>
<evidence type="ECO:0000313" key="5">
    <source>
        <dbReference type="EMBL" id="KLV08202.1"/>
    </source>
</evidence>
<keyword evidence="1" id="KW-0805">Transcription regulation</keyword>
<dbReference type="GO" id="GO:0003700">
    <property type="term" value="F:DNA-binding transcription factor activity"/>
    <property type="evidence" value="ECO:0007669"/>
    <property type="project" value="InterPro"/>
</dbReference>
<dbReference type="PRINTS" id="PR00598">
    <property type="entry name" value="HTHMARR"/>
</dbReference>
<protein>
    <submittedName>
        <fullName evidence="5">MarR family transcriptional regulator</fullName>
    </submittedName>
</protein>
<evidence type="ECO:0000313" key="6">
    <source>
        <dbReference type="Proteomes" id="UP000035909"/>
    </source>
</evidence>
<sequence>MNNDHVDRVLQQWQACRPDLDCSPMGIIGRMSRMQRLIEKQLIAVFKQHNLNSIEFDILATLRRSQVPLTPTDLYQTLMLSSGAMSTRIEHLVQRGLIHRQASDQDRRSCTITLTDEGMDVINKAVEAHVANEHALLKPLSKEEQDQLADLMRRWLLSNENGL</sequence>
<name>A0A0J1K185_9GAMM</name>
<dbReference type="RefSeq" id="WP_047886090.1">
    <property type="nucleotide sequence ID" value="NZ_CP071326.1"/>
</dbReference>
<evidence type="ECO:0000259" key="4">
    <source>
        <dbReference type="PROSITE" id="PS50995"/>
    </source>
</evidence>
<dbReference type="GO" id="GO:0003677">
    <property type="term" value="F:DNA binding"/>
    <property type="evidence" value="ECO:0007669"/>
    <property type="project" value="UniProtKB-KW"/>
</dbReference>
<gene>
    <name evidence="5" type="ORF">ABT57_15495</name>
</gene>
<dbReference type="PANTHER" id="PTHR42756:SF1">
    <property type="entry name" value="TRANSCRIPTIONAL REPRESSOR OF EMRAB OPERON"/>
    <property type="match status" value="1"/>
</dbReference>
<dbReference type="STRING" id="320778.ABT57_15495"/>
<dbReference type="OrthoDB" id="32523at2"/>
<dbReference type="InterPro" id="IPR000835">
    <property type="entry name" value="HTH_MarR-typ"/>
</dbReference>
<dbReference type="SMART" id="SM00347">
    <property type="entry name" value="HTH_MARR"/>
    <property type="match status" value="1"/>
</dbReference>
<dbReference type="PANTHER" id="PTHR42756">
    <property type="entry name" value="TRANSCRIPTIONAL REGULATOR, MARR"/>
    <property type="match status" value="1"/>
</dbReference>
<feature type="domain" description="HTH marR-type" evidence="4">
    <location>
        <begin position="24"/>
        <end position="157"/>
    </location>
</feature>
<evidence type="ECO:0000256" key="3">
    <source>
        <dbReference type="ARBA" id="ARBA00023163"/>
    </source>
</evidence>
<evidence type="ECO:0000256" key="1">
    <source>
        <dbReference type="ARBA" id="ARBA00023015"/>
    </source>
</evidence>
<dbReference type="EMBL" id="LDOU01000015">
    <property type="protein sequence ID" value="KLV08202.1"/>
    <property type="molecule type" value="Genomic_DNA"/>
</dbReference>
<accession>A0A0J1K185</accession>
<dbReference type="InterPro" id="IPR036390">
    <property type="entry name" value="WH_DNA-bd_sf"/>
</dbReference>
<organism evidence="5 6">
    <name type="scientific">Photobacterium ganghwense</name>
    <dbReference type="NCBI Taxonomy" id="320778"/>
    <lineage>
        <taxon>Bacteria</taxon>
        <taxon>Pseudomonadati</taxon>
        <taxon>Pseudomonadota</taxon>
        <taxon>Gammaproteobacteria</taxon>
        <taxon>Vibrionales</taxon>
        <taxon>Vibrionaceae</taxon>
        <taxon>Photobacterium</taxon>
    </lineage>
</organism>